<protein>
    <submittedName>
        <fullName evidence="1">Uncharacterized protein</fullName>
    </submittedName>
</protein>
<sequence>MGIDAARIGLHIRRIFIVSIRTSYKSVLKHPVLVGLVCFLIFLYRSFPFLFSLLVSASPVLFCTVILLGTLLSFGEPNIPEIEKANKEVSHEISSLKAGVLGDATTVLEKDENIFVENFVGKRKDAAEEAIGEENWEKNRVSKIERDVGSCDYVQLVDGSSQDIKFEKQVIEQVERDFGDLELEKNREFYKEKQGIKVVLTNGEAIENHCSLVQNVGDETLQVKKDKSAGGFIAAEKGHHLDHELSSWKQVNDDDEEEEEEKEDDDEASDPGSDGAESSSPDASMADIMPMLDELHPLLDEEAPQPAPVSHDGSDAASKRSNRSNESSVGSEDDIENEADEEDGDDDNDNEEDEEVQEGKEDESKSAIKWTEADQKNLMDLGTLELERNQRLESLIARRRARRNMSLVAERNLIDLDGADLPLNVPPISTMRRNPFDVPYDDVPGSAPSVLLPRRNPFDLPYDSNEEKPDLKGDSFQQEFSPLQHREPLFCRHESFSVGPSVWGGAKQHRQALRWKPYFVPERLDSEETSYHALQRQLSEASESKISSVLDTESVSSAVEEEDKKLNEDLSQETEMISNLNHASVLVERGSLSSEDIDSVDIENIERRDVHNDGKEITLGDAENHPELDSSLSASGGATGIELNTSVILLRMEPGEEEYSSRSSPSSQSEVDEKISGVRKRSMSPDPGKSQIEESHISTQASLDSAFHFMGEVVGEIQEKELVMNPRGNDTAKDVTAMQMSFDSDIHFTSGVEDENRHIEPGFESTGDPIEDSRILTLASSDSDSHFKIVVLDNDQQEEPVLEPSGNLIRKSCISIQTSLNSDFHFTSDPVDDNQQKDPVYDSSPHAVEKFLSFSSISSDTQGETSEMGSPPALAEFSGKESEVHTENIGKDTSCQKEAYEGSSKEHSLFENESSSRKVAETEPDVAKVGQLGDNQVLDFQSGENGFMKSELVVERDASEDTVLHALEEQHPLVGDVSVDSKLFSSESKSVEEDVLRMKGISQPEQEEVPSSGFDAEVHSNSSVSSSFEHMPSNDLNLSENDERQPVVVAGQVLEAHPNASSSKIKHVEELSLMKGEDFQFKQDQEPSVAVEESTAEVNIANNLHVPEVFNHEASESASVPPEILEHKPKLDEVDFEDNILDKIVYEDSGHVSEHLDYSARTHRSFIAEENINEDEDEVKEIDEGLLSELDTVGDFSVKVVGESLHDEQIPVRTMAGIPEYNLLPTDSRVPEIKQEISVLEVRSVTDGDLAFKELHEGVDVEEVTLPSMIEDQPVVVKGPGETNSDLRVVEARSLDIEPNTVEATEAGMIQESGSSAVVLDSQEMSTVVPGEPKH</sequence>
<name>A0ACB7H5W7_MANES</name>
<accession>A0ACB7H5W7</accession>
<dbReference type="EMBL" id="CM004395">
    <property type="protein sequence ID" value="KAG8647977.1"/>
    <property type="molecule type" value="Genomic_DNA"/>
</dbReference>
<proteinExistence type="predicted"/>
<evidence type="ECO:0000313" key="2">
    <source>
        <dbReference type="Proteomes" id="UP000091857"/>
    </source>
</evidence>
<gene>
    <name evidence="1" type="ORF">MANES_09G134400v8</name>
</gene>
<dbReference type="Proteomes" id="UP000091857">
    <property type="component" value="Chromosome 9"/>
</dbReference>
<evidence type="ECO:0000313" key="1">
    <source>
        <dbReference type="EMBL" id="KAG8647977.1"/>
    </source>
</evidence>
<comment type="caution">
    <text evidence="1">The sequence shown here is derived from an EMBL/GenBank/DDBJ whole genome shotgun (WGS) entry which is preliminary data.</text>
</comment>
<reference evidence="2" key="1">
    <citation type="journal article" date="2016" name="Nat. Biotechnol.">
        <title>Sequencing wild and cultivated cassava and related species reveals extensive interspecific hybridization and genetic diversity.</title>
        <authorList>
            <person name="Bredeson J.V."/>
            <person name="Lyons J.B."/>
            <person name="Prochnik S.E."/>
            <person name="Wu G.A."/>
            <person name="Ha C.M."/>
            <person name="Edsinger-Gonzales E."/>
            <person name="Grimwood J."/>
            <person name="Schmutz J."/>
            <person name="Rabbi I.Y."/>
            <person name="Egesi C."/>
            <person name="Nauluvula P."/>
            <person name="Lebot V."/>
            <person name="Ndunguru J."/>
            <person name="Mkamilo G."/>
            <person name="Bart R.S."/>
            <person name="Setter T.L."/>
            <person name="Gleadow R.M."/>
            <person name="Kulakow P."/>
            <person name="Ferguson M.E."/>
            <person name="Rounsley S."/>
            <person name="Rokhsar D.S."/>
        </authorList>
    </citation>
    <scope>NUCLEOTIDE SEQUENCE [LARGE SCALE GENOMIC DNA]</scope>
    <source>
        <strain evidence="2">cv. AM560-2</strain>
    </source>
</reference>
<keyword evidence="2" id="KW-1185">Reference proteome</keyword>
<organism evidence="1 2">
    <name type="scientific">Manihot esculenta</name>
    <name type="common">Cassava</name>
    <name type="synonym">Jatropha manihot</name>
    <dbReference type="NCBI Taxonomy" id="3983"/>
    <lineage>
        <taxon>Eukaryota</taxon>
        <taxon>Viridiplantae</taxon>
        <taxon>Streptophyta</taxon>
        <taxon>Embryophyta</taxon>
        <taxon>Tracheophyta</taxon>
        <taxon>Spermatophyta</taxon>
        <taxon>Magnoliopsida</taxon>
        <taxon>eudicotyledons</taxon>
        <taxon>Gunneridae</taxon>
        <taxon>Pentapetalae</taxon>
        <taxon>rosids</taxon>
        <taxon>fabids</taxon>
        <taxon>Malpighiales</taxon>
        <taxon>Euphorbiaceae</taxon>
        <taxon>Crotonoideae</taxon>
        <taxon>Manihoteae</taxon>
        <taxon>Manihot</taxon>
    </lineage>
</organism>